<dbReference type="Proteomes" id="UP000515728">
    <property type="component" value="Chromosome"/>
</dbReference>
<reference evidence="10 11" key="1">
    <citation type="submission" date="2020-08" db="EMBL/GenBank/DDBJ databases">
        <authorList>
            <person name="Mo P."/>
        </authorList>
    </citation>
    <scope>NUCLEOTIDE SEQUENCE [LARGE SCALE GENOMIC DNA]</scope>
    <source>
        <strain evidence="10 11">CGMCC 4.1532</strain>
    </source>
</reference>
<feature type="domain" description="Acyl-CoA dehydrogenase/oxidase N-terminal" evidence="9">
    <location>
        <begin position="404"/>
        <end position="511"/>
    </location>
</feature>
<comment type="similarity">
    <text evidence="2">Belongs to the acyl-CoA dehydrogenase family.</text>
</comment>
<feature type="region of interest" description="Disordered" evidence="6">
    <location>
        <begin position="388"/>
        <end position="409"/>
    </location>
</feature>
<evidence type="ECO:0000256" key="3">
    <source>
        <dbReference type="ARBA" id="ARBA00022630"/>
    </source>
</evidence>
<dbReference type="InterPro" id="IPR009075">
    <property type="entry name" value="AcylCo_DH/oxidase_C"/>
</dbReference>
<feature type="domain" description="Acyl-CoA dehydrogenase/oxidase C-terminal" evidence="7">
    <location>
        <begin position="232"/>
        <end position="379"/>
    </location>
</feature>
<evidence type="ECO:0000256" key="2">
    <source>
        <dbReference type="ARBA" id="ARBA00009347"/>
    </source>
</evidence>
<dbReference type="Gene3D" id="1.20.140.10">
    <property type="entry name" value="Butyryl-CoA Dehydrogenase, subunit A, domain 3"/>
    <property type="match status" value="2"/>
</dbReference>
<evidence type="ECO:0000256" key="1">
    <source>
        <dbReference type="ARBA" id="ARBA00001974"/>
    </source>
</evidence>
<dbReference type="InterPro" id="IPR009100">
    <property type="entry name" value="AcylCoA_DH/oxidase_NM_dom_sf"/>
</dbReference>
<evidence type="ECO:0000256" key="6">
    <source>
        <dbReference type="SAM" id="MobiDB-lite"/>
    </source>
</evidence>
<dbReference type="InterPro" id="IPR046373">
    <property type="entry name" value="Acyl-CoA_Oxase/DH_mid-dom_sf"/>
</dbReference>
<dbReference type="PANTHER" id="PTHR43292:SF3">
    <property type="entry name" value="ACYL-COA DEHYDROGENASE FADE29"/>
    <property type="match status" value="1"/>
</dbReference>
<evidence type="ECO:0000259" key="9">
    <source>
        <dbReference type="Pfam" id="PF02771"/>
    </source>
</evidence>
<keyword evidence="3" id="KW-0285">Flavoprotein</keyword>
<sequence>MDLTPAEDAWQREVRDVLLEHLTPELRAALPDWRETAVADRHPAVRGILETMVARGWFGIGVPAEYGGQGRTAVEQFLFFEACDYLGTPHPDLMTTVSIGPTIARIGTDEQRRRWLPGIVSGETEFALGYSEDVAGTDLANLRCRAVRDGDDWVIDGHKLWNTGAHHATHEWLACRTDPDAPRHRGISIIAVPLDSPGIAVRALPTWGGLRTNEVTFTGVRVPADHLIGEAGQGWTYVTTALALERVGIAGVGVLRRLFDGLTAELSRGAGPDGATAVRLAELETRVRAVRLLALRTLREIDAGRLSDADAAMLKVAATELVAELSDAALEMCGERSRLALGEPGSPLDGFAELTYRRAPYLRFGGGTNEVQRTMVAQRRYGLPTSARSAPAAVGRARPRTGESPEHRALRGSAAAFLRDHVDRRRLARDDAGHRAELWTAVCRQGWPALAVPEAYGGAGAAPADLAVVLAEAARAALPSTLRCTAAAALALTGAGSAEQQRRWLPRLATGAATVAAPPGRLALRPDGAGYRLDGDLHRLEDATPGAVVVALAADDAGAPRLVIVDTAADGLTVVPLRSISGESLGTVVCTAVALRTADVSAPLRPDRADGVADVCALLAAVELVGLAEELLERTVAHVGGREQFGRPIGTFQAVAHHVADMGSALECARLLVDAALADLGAGRPTRRSVAAAKSRAGRAATAISRLAHQLHGAIGYVTESDLYLYSRRATAVALSAGTAAEHLAVLARRYRADRPSTLGLDALDRPVDPPQRSDGGTMHPDNGPSSLPVDVR</sequence>
<feature type="domain" description="Acyl-CoA dehydrogenase/oxidase N-terminal" evidence="9">
    <location>
        <begin position="5"/>
        <end position="123"/>
    </location>
</feature>
<protein>
    <submittedName>
        <fullName evidence="10">Acyl-CoA dehydrogenase family protein</fullName>
    </submittedName>
</protein>
<evidence type="ECO:0000259" key="7">
    <source>
        <dbReference type="Pfam" id="PF00441"/>
    </source>
</evidence>
<dbReference type="RefSeq" id="WP_185717048.1">
    <property type="nucleotide sequence ID" value="NZ_BAAAWI010000001.1"/>
</dbReference>
<dbReference type="GO" id="GO:0050660">
    <property type="term" value="F:flavin adenine dinucleotide binding"/>
    <property type="evidence" value="ECO:0007669"/>
    <property type="project" value="InterPro"/>
</dbReference>
<feature type="compositionally biased region" description="Basic and acidic residues" evidence="6">
    <location>
        <begin position="400"/>
        <end position="409"/>
    </location>
</feature>
<dbReference type="InterPro" id="IPR052161">
    <property type="entry name" value="Mycobact_Acyl-CoA_DH"/>
</dbReference>
<dbReference type="InterPro" id="IPR037069">
    <property type="entry name" value="AcylCoA_DH/ox_N_sf"/>
</dbReference>
<feature type="domain" description="Acyl-CoA dehydrogenase/oxidase C-terminal" evidence="7">
    <location>
        <begin position="619"/>
        <end position="750"/>
    </location>
</feature>
<dbReference type="InterPro" id="IPR013786">
    <property type="entry name" value="AcylCoA_DH/ox_N"/>
</dbReference>
<gene>
    <name evidence="10" type="ORF">H6H00_18765</name>
</gene>
<name>A0A7G7MBX5_9PSEU</name>
<evidence type="ECO:0000313" key="10">
    <source>
        <dbReference type="EMBL" id="QNG50286.1"/>
    </source>
</evidence>
<dbReference type="PANTHER" id="PTHR43292">
    <property type="entry name" value="ACYL-COA DEHYDROGENASE"/>
    <property type="match status" value="1"/>
</dbReference>
<dbReference type="Pfam" id="PF02771">
    <property type="entry name" value="Acyl-CoA_dh_N"/>
    <property type="match status" value="2"/>
</dbReference>
<organism evidence="10 11">
    <name type="scientific">Pseudonocardia petroleophila</name>
    <dbReference type="NCBI Taxonomy" id="37331"/>
    <lineage>
        <taxon>Bacteria</taxon>
        <taxon>Bacillati</taxon>
        <taxon>Actinomycetota</taxon>
        <taxon>Actinomycetes</taxon>
        <taxon>Pseudonocardiales</taxon>
        <taxon>Pseudonocardiaceae</taxon>
        <taxon>Pseudonocardia</taxon>
    </lineage>
</organism>
<proteinExistence type="inferred from homology"/>
<dbReference type="KEGG" id="ppel:H6H00_18765"/>
<dbReference type="SUPFAM" id="SSF47203">
    <property type="entry name" value="Acyl-CoA dehydrogenase C-terminal domain-like"/>
    <property type="match status" value="2"/>
</dbReference>
<dbReference type="CDD" id="cd00567">
    <property type="entry name" value="ACAD"/>
    <property type="match status" value="1"/>
</dbReference>
<dbReference type="EMBL" id="CP060131">
    <property type="protein sequence ID" value="QNG50286.1"/>
    <property type="molecule type" value="Genomic_DNA"/>
</dbReference>
<dbReference type="SUPFAM" id="SSF56645">
    <property type="entry name" value="Acyl-CoA dehydrogenase NM domain-like"/>
    <property type="match status" value="2"/>
</dbReference>
<keyword evidence="11" id="KW-1185">Reference proteome</keyword>
<keyword evidence="4" id="KW-0274">FAD</keyword>
<dbReference type="InterPro" id="IPR036250">
    <property type="entry name" value="AcylCo_DH-like_C"/>
</dbReference>
<dbReference type="Gene3D" id="1.10.540.10">
    <property type="entry name" value="Acyl-CoA dehydrogenase/oxidase, N-terminal domain"/>
    <property type="match status" value="2"/>
</dbReference>
<dbReference type="Gene3D" id="2.40.110.10">
    <property type="entry name" value="Butyryl-CoA Dehydrogenase, subunit A, domain 2"/>
    <property type="match status" value="1"/>
</dbReference>
<evidence type="ECO:0000256" key="5">
    <source>
        <dbReference type="ARBA" id="ARBA00023002"/>
    </source>
</evidence>
<keyword evidence="5" id="KW-0560">Oxidoreductase</keyword>
<feature type="region of interest" description="Disordered" evidence="6">
    <location>
        <begin position="759"/>
        <end position="793"/>
    </location>
</feature>
<evidence type="ECO:0000313" key="11">
    <source>
        <dbReference type="Proteomes" id="UP000515728"/>
    </source>
</evidence>
<dbReference type="Pfam" id="PF00441">
    <property type="entry name" value="Acyl-CoA_dh_1"/>
    <property type="match status" value="2"/>
</dbReference>
<accession>A0A7G7MBX5</accession>
<evidence type="ECO:0000259" key="8">
    <source>
        <dbReference type="Pfam" id="PF02770"/>
    </source>
</evidence>
<evidence type="ECO:0000256" key="4">
    <source>
        <dbReference type="ARBA" id="ARBA00022827"/>
    </source>
</evidence>
<dbReference type="GO" id="GO:0016627">
    <property type="term" value="F:oxidoreductase activity, acting on the CH-CH group of donors"/>
    <property type="evidence" value="ECO:0007669"/>
    <property type="project" value="InterPro"/>
</dbReference>
<dbReference type="Pfam" id="PF02770">
    <property type="entry name" value="Acyl-CoA_dh_M"/>
    <property type="match status" value="1"/>
</dbReference>
<feature type="domain" description="Acyl-CoA oxidase/dehydrogenase middle" evidence="8">
    <location>
        <begin position="127"/>
        <end position="219"/>
    </location>
</feature>
<dbReference type="AlphaFoldDB" id="A0A7G7MBX5"/>
<dbReference type="InterPro" id="IPR006091">
    <property type="entry name" value="Acyl-CoA_Oxase/DH_mid-dom"/>
</dbReference>
<dbReference type="GO" id="GO:0005886">
    <property type="term" value="C:plasma membrane"/>
    <property type="evidence" value="ECO:0007669"/>
    <property type="project" value="TreeGrafter"/>
</dbReference>
<comment type="cofactor">
    <cofactor evidence="1">
        <name>FAD</name>
        <dbReference type="ChEBI" id="CHEBI:57692"/>
    </cofactor>
</comment>